<dbReference type="EMBL" id="CAJJDN010000017">
    <property type="protein sequence ID" value="CAD8062868.1"/>
    <property type="molecule type" value="Genomic_DNA"/>
</dbReference>
<dbReference type="Proteomes" id="UP000692954">
    <property type="component" value="Unassembled WGS sequence"/>
</dbReference>
<feature type="region of interest" description="Disordered" evidence="2">
    <location>
        <begin position="483"/>
        <end position="504"/>
    </location>
</feature>
<sequence>MSTAGYLNKYNNKKQNDTKSIISQQSSKKSTTTDVKTKEEILNKMQQNEEKHRLLMIENNKRRKEQEKKLKQQEEEKQKQAAALLDQRKKTKEQAYINYLRNNTKQILADYQPRQTDYPKQNLKPQLEKKVQTNYNNFEALDLEVSQVAKNKKLPQEFQKQWEDFEVMKKSELLDSLDLSMAQKQKPIPNQKKNDLKQLLGLPEECSDDEEDLWKNTLKNGQLSKQNSKPPLSKPTQWAEQAITQADDVLSKMSQKQGTERDKKELAQQKSQQESLNIKQKQNSSSVPKKSTSNKNSEQMKILQQKEQQLLAQQMLIQQQLQQNTADNNQNYNNNNTNTNNQRKPPQNIRITNKQIHKQPSSVQDEQNHIQEFLREDLQNINDMEMQIQLELMNLNKENKQKIDQVQQKYGVRNLQSSNQVNRIVFVQNQYPIKSQEDQIEASLLKLDMMLQQPPQKPIEQPQLQFNNQQEQQQINYANPLQQNTQSNSQQQQTQQQQLNNQYGQQQQLSPQQYQQLLEQQNLLQQQLIMAQQQIQQMQQQAQSSNKTINQQQGEFPQFPSYVLHQDHQSFVQTFSNGIPQQQQSQQQLLQQQQQKQQTINSKPRNVISNDNQSISIVSSQQNDKYTFDLDFGMQKNAQNTYAQQALKKMSQKQSQVKSNIPIEEEEEQEEGKIEVRKDLRNLLFD</sequence>
<proteinExistence type="predicted"/>
<feature type="compositionally biased region" description="Basic and acidic residues" evidence="2">
    <location>
        <begin position="64"/>
        <end position="79"/>
    </location>
</feature>
<dbReference type="OrthoDB" id="310993at2759"/>
<feature type="region of interest" description="Disordered" evidence="2">
    <location>
        <begin position="250"/>
        <end position="301"/>
    </location>
</feature>
<feature type="compositionally biased region" description="Basic and acidic residues" evidence="2">
    <location>
        <begin position="35"/>
        <end position="55"/>
    </location>
</feature>
<feature type="compositionally biased region" description="Low complexity" evidence="2">
    <location>
        <begin position="327"/>
        <end position="342"/>
    </location>
</feature>
<feature type="compositionally biased region" description="Polar residues" evidence="2">
    <location>
        <begin position="268"/>
        <end position="297"/>
    </location>
</feature>
<feature type="region of interest" description="Disordered" evidence="2">
    <location>
        <begin position="650"/>
        <end position="678"/>
    </location>
</feature>
<evidence type="ECO:0000313" key="4">
    <source>
        <dbReference type="Proteomes" id="UP000692954"/>
    </source>
</evidence>
<feature type="compositionally biased region" description="Low complexity" evidence="2">
    <location>
        <begin position="18"/>
        <end position="34"/>
    </location>
</feature>
<evidence type="ECO:0000256" key="1">
    <source>
        <dbReference type="SAM" id="Coils"/>
    </source>
</evidence>
<organism evidence="3 4">
    <name type="scientific">Paramecium sonneborni</name>
    <dbReference type="NCBI Taxonomy" id="65129"/>
    <lineage>
        <taxon>Eukaryota</taxon>
        <taxon>Sar</taxon>
        <taxon>Alveolata</taxon>
        <taxon>Ciliophora</taxon>
        <taxon>Intramacronucleata</taxon>
        <taxon>Oligohymenophorea</taxon>
        <taxon>Peniculida</taxon>
        <taxon>Parameciidae</taxon>
        <taxon>Paramecium</taxon>
    </lineage>
</organism>
<keyword evidence="1" id="KW-0175">Coiled coil</keyword>
<feature type="region of interest" description="Disordered" evidence="2">
    <location>
        <begin position="327"/>
        <end position="346"/>
    </location>
</feature>
<protein>
    <submittedName>
        <fullName evidence="3">Uncharacterized protein</fullName>
    </submittedName>
</protein>
<feature type="region of interest" description="Disordered" evidence="2">
    <location>
        <begin position="1"/>
        <end position="87"/>
    </location>
</feature>
<feature type="compositionally biased region" description="Low complexity" evidence="2">
    <location>
        <begin position="583"/>
        <end position="598"/>
    </location>
</feature>
<feature type="compositionally biased region" description="Low complexity" evidence="2">
    <location>
        <begin position="650"/>
        <end position="659"/>
    </location>
</feature>
<feature type="coiled-coil region" evidence="1">
    <location>
        <begin position="514"/>
        <end position="555"/>
    </location>
</feature>
<name>A0A8S1L4T7_9CILI</name>
<evidence type="ECO:0000256" key="2">
    <source>
        <dbReference type="SAM" id="MobiDB-lite"/>
    </source>
</evidence>
<feature type="region of interest" description="Disordered" evidence="2">
    <location>
        <begin position="583"/>
        <end position="612"/>
    </location>
</feature>
<reference evidence="3" key="1">
    <citation type="submission" date="2021-01" db="EMBL/GenBank/DDBJ databases">
        <authorList>
            <consortium name="Genoscope - CEA"/>
            <person name="William W."/>
        </authorList>
    </citation>
    <scope>NUCLEOTIDE SEQUENCE</scope>
</reference>
<evidence type="ECO:0000313" key="3">
    <source>
        <dbReference type="EMBL" id="CAD8062868.1"/>
    </source>
</evidence>
<keyword evidence="4" id="KW-1185">Reference proteome</keyword>
<dbReference type="AlphaFoldDB" id="A0A8S1L4T7"/>
<gene>
    <name evidence="3" type="ORF">PSON_ATCC_30995.1.T0170119</name>
</gene>
<feature type="compositionally biased region" description="Basic and acidic residues" evidence="2">
    <location>
        <begin position="258"/>
        <end position="267"/>
    </location>
</feature>
<comment type="caution">
    <text evidence="3">The sequence shown here is derived from an EMBL/GenBank/DDBJ whole genome shotgun (WGS) entry which is preliminary data.</text>
</comment>
<accession>A0A8S1L4T7</accession>